<name>A0A0L8HEQ7_OCTBM</name>
<proteinExistence type="predicted"/>
<accession>A0A0L8HEQ7</accession>
<evidence type="ECO:0000313" key="1">
    <source>
        <dbReference type="EMBL" id="KOF87677.1"/>
    </source>
</evidence>
<sequence length="133" mass="15629">DLHYTHDERALLSRGLNFIPLKITLSEFDARADTEGFLCRIQLMAFFYNRSPVFPIEDDFTTLKKHFSNWTRNPGLHRLVDIFINIYRFDLGTFNFDRKPRFSNLLQSELDAFRKLRQSKNIVTKPADKGGTV</sequence>
<feature type="non-terminal residue" evidence="1">
    <location>
        <position position="133"/>
    </location>
</feature>
<dbReference type="AlphaFoldDB" id="A0A0L8HEQ7"/>
<organism evidence="1">
    <name type="scientific">Octopus bimaculoides</name>
    <name type="common">California two-spotted octopus</name>
    <dbReference type="NCBI Taxonomy" id="37653"/>
    <lineage>
        <taxon>Eukaryota</taxon>
        <taxon>Metazoa</taxon>
        <taxon>Spiralia</taxon>
        <taxon>Lophotrochozoa</taxon>
        <taxon>Mollusca</taxon>
        <taxon>Cephalopoda</taxon>
        <taxon>Coleoidea</taxon>
        <taxon>Octopodiformes</taxon>
        <taxon>Octopoda</taxon>
        <taxon>Incirrata</taxon>
        <taxon>Octopodidae</taxon>
        <taxon>Octopus</taxon>
    </lineage>
</organism>
<reference evidence="1" key="1">
    <citation type="submission" date="2015-07" db="EMBL/GenBank/DDBJ databases">
        <title>MeaNS - Measles Nucleotide Surveillance Program.</title>
        <authorList>
            <person name="Tran T."/>
            <person name="Druce J."/>
        </authorList>
    </citation>
    <scope>NUCLEOTIDE SEQUENCE</scope>
    <source>
        <strain evidence="1">UCB-OBI-ISO-001</strain>
        <tissue evidence="1">Gonad</tissue>
    </source>
</reference>
<dbReference type="EMBL" id="KQ418355">
    <property type="protein sequence ID" value="KOF87677.1"/>
    <property type="molecule type" value="Genomic_DNA"/>
</dbReference>
<protein>
    <submittedName>
        <fullName evidence="1">Uncharacterized protein</fullName>
    </submittedName>
</protein>
<gene>
    <name evidence="1" type="ORF">OCBIM_22016444mg</name>
</gene>
<feature type="non-terminal residue" evidence="1">
    <location>
        <position position="1"/>
    </location>
</feature>